<feature type="region of interest" description="Disordered" evidence="1">
    <location>
        <begin position="148"/>
        <end position="185"/>
    </location>
</feature>
<accession>A0A1W2F339</accession>
<protein>
    <submittedName>
        <fullName evidence="2">Uncharacterized protein</fullName>
    </submittedName>
</protein>
<feature type="compositionally biased region" description="Basic and acidic residues" evidence="1">
    <location>
        <begin position="148"/>
        <end position="172"/>
    </location>
</feature>
<sequence>MAPLAEVVALDDVRARASHAASQTLRTHPISQRDGYRLCVRKVPATLSPGTRFLATWLYSQIVDLTDGRSTSRQMTRAFMESGLADDEGNVVVEPCGYQGNRLRIQLNALVKTGFLRIDRRPGDYAGDIYTCIDDWKTTMLAKPKRIREAEKAAARPDDFPFYEDHGPETPSKRRGHPHRKRAPL</sequence>
<evidence type="ECO:0000256" key="1">
    <source>
        <dbReference type="SAM" id="MobiDB-lite"/>
    </source>
</evidence>
<evidence type="ECO:0000313" key="3">
    <source>
        <dbReference type="Proteomes" id="UP000192656"/>
    </source>
</evidence>
<evidence type="ECO:0000313" key="2">
    <source>
        <dbReference type="EMBL" id="SMD15858.1"/>
    </source>
</evidence>
<dbReference type="EMBL" id="FWXR01000052">
    <property type="protein sequence ID" value="SMD15858.1"/>
    <property type="molecule type" value="Genomic_DNA"/>
</dbReference>
<name>A0A1W2F339_9HYPH</name>
<dbReference type="STRING" id="937218.SAMN06297251_1523"/>
<dbReference type="AlphaFoldDB" id="A0A1W2F339"/>
<keyword evidence="3" id="KW-1185">Reference proteome</keyword>
<organism evidence="2 3">
    <name type="scientific">Fulvimarina manganoxydans</name>
    <dbReference type="NCBI Taxonomy" id="937218"/>
    <lineage>
        <taxon>Bacteria</taxon>
        <taxon>Pseudomonadati</taxon>
        <taxon>Pseudomonadota</taxon>
        <taxon>Alphaproteobacteria</taxon>
        <taxon>Hyphomicrobiales</taxon>
        <taxon>Aurantimonadaceae</taxon>
        <taxon>Fulvimarina</taxon>
    </lineage>
</organism>
<feature type="compositionally biased region" description="Basic residues" evidence="1">
    <location>
        <begin position="173"/>
        <end position="185"/>
    </location>
</feature>
<dbReference type="Proteomes" id="UP000192656">
    <property type="component" value="Unassembled WGS sequence"/>
</dbReference>
<dbReference type="RefSeq" id="WP_084413149.1">
    <property type="nucleotide sequence ID" value="NZ_FWXR01000052.1"/>
</dbReference>
<gene>
    <name evidence="2" type="ORF">SAMN06297251_1523</name>
</gene>
<reference evidence="2 3" key="1">
    <citation type="submission" date="2017-04" db="EMBL/GenBank/DDBJ databases">
        <authorList>
            <person name="Afonso C.L."/>
            <person name="Miller P.J."/>
            <person name="Scott M.A."/>
            <person name="Spackman E."/>
            <person name="Goraichik I."/>
            <person name="Dimitrov K.M."/>
            <person name="Suarez D.L."/>
            <person name="Swayne D.E."/>
        </authorList>
    </citation>
    <scope>NUCLEOTIDE SEQUENCE [LARGE SCALE GENOMIC DNA]</scope>
    <source>
        <strain evidence="2 3">CGMCC 1.10972</strain>
    </source>
</reference>
<proteinExistence type="predicted"/>